<dbReference type="OrthoDB" id="9803508at2"/>
<dbReference type="Proteomes" id="UP000187941">
    <property type="component" value="Chromosome"/>
</dbReference>
<evidence type="ECO:0000313" key="1">
    <source>
        <dbReference type="EMBL" id="AQG81726.1"/>
    </source>
</evidence>
<organism evidence="1 2">
    <name type="scientific">Spirosoma montaniterrae</name>
    <dbReference type="NCBI Taxonomy" id="1178516"/>
    <lineage>
        <taxon>Bacteria</taxon>
        <taxon>Pseudomonadati</taxon>
        <taxon>Bacteroidota</taxon>
        <taxon>Cytophagia</taxon>
        <taxon>Cytophagales</taxon>
        <taxon>Cytophagaceae</taxon>
        <taxon>Spirosoma</taxon>
    </lineage>
</organism>
<name>A0A1P9X266_9BACT</name>
<evidence type="ECO:0000313" key="2">
    <source>
        <dbReference type="Proteomes" id="UP000187941"/>
    </source>
</evidence>
<sequence length="289" mass="33095">MDLYSEDRRFISILSDYGFKATFGNEADSLFLRVALQALIKSETPIRDVRFDKNAFEALTIDSRSGIFDLACTDENGTQFIVEMQLGLAPHFVQRMKFYALHKFNTVVERGEFDYANLPRIYAIAILVKNILPTTRFHTVANLRSEQGETIDSQMTFIIVELAKFTKSIAEVETDLDKLIYTMKTLHTTEPTQYPAFWNEEWLRRAIEELDTRKMTPEERAYFARVTAANAEAVKAEKQRIKEAKEAENLSVKTETVKNLLSLGILTVSQIAQTVEVSEDFVHKLASNR</sequence>
<gene>
    <name evidence="1" type="ORF">AWR27_21930</name>
</gene>
<reference evidence="1 2" key="1">
    <citation type="submission" date="2016-01" db="EMBL/GenBank/DDBJ databases">
        <authorList>
            <person name="Oliw E.H."/>
        </authorList>
    </citation>
    <scope>NUCLEOTIDE SEQUENCE [LARGE SCALE GENOMIC DNA]</scope>
    <source>
        <strain evidence="1 2">DY10</strain>
    </source>
</reference>
<dbReference type="PANTHER" id="PTHR41317">
    <property type="entry name" value="PD-(D_E)XK NUCLEASE FAMILY TRANSPOSASE"/>
    <property type="match status" value="1"/>
</dbReference>
<accession>A0A1P9X266</accession>
<dbReference type="Pfam" id="PF12784">
    <property type="entry name" value="PDDEXK_2"/>
    <property type="match status" value="1"/>
</dbReference>
<dbReference type="RefSeq" id="WP_077133204.1">
    <property type="nucleotide sequence ID" value="NZ_CP014263.1"/>
</dbReference>
<dbReference type="PANTHER" id="PTHR41317:SF1">
    <property type="entry name" value="PD-(D_E)XK NUCLEASE FAMILY TRANSPOSASE"/>
    <property type="match status" value="1"/>
</dbReference>
<dbReference type="AlphaFoldDB" id="A0A1P9X266"/>
<dbReference type="EMBL" id="CP014263">
    <property type="protein sequence ID" value="AQG81726.1"/>
    <property type="molecule type" value="Genomic_DNA"/>
</dbReference>
<protein>
    <recommendedName>
        <fullName evidence="3">Transposase</fullName>
    </recommendedName>
</protein>
<evidence type="ECO:0008006" key="3">
    <source>
        <dbReference type="Google" id="ProtNLM"/>
    </source>
</evidence>
<keyword evidence="2" id="KW-1185">Reference proteome</keyword>
<proteinExistence type="predicted"/>
<dbReference type="InterPro" id="IPR010106">
    <property type="entry name" value="RpnA"/>
</dbReference>
<dbReference type="KEGG" id="smon:AWR27_21930"/>
<dbReference type="STRING" id="1178516.AWR27_21930"/>
<dbReference type="NCBIfam" id="TIGR01784">
    <property type="entry name" value="T_den_put_tspse"/>
    <property type="match status" value="1"/>
</dbReference>